<dbReference type="Proteomes" id="UP000738359">
    <property type="component" value="Unassembled WGS sequence"/>
</dbReference>
<sequence>MLAREFQPRQWESIGPQGQEFLSVVSYNLLSNTLVQADSSKFQGAGIAPALLDWTARETLLLDEIASYDSDIVCLQELDESDYNGGLSAGMEALGYAGKVFRKRANHVEHGMAMFYKLDRIKFIRDCPIPFPQGKVEGVDCPGIMLVLEVKVGEELQRVCVATTHIPCKDSQQGLRKVGQVMALLAAARALLEKNQSMPFILTGDFNAHLGEFLIRYILSGNADLLKTPLETRKRATRPSDSLIIEFKEQTQALRGVLTPRTSVSKADKPEADMPSEVKEPAEAERVHSMIKS</sequence>
<evidence type="ECO:0000313" key="4">
    <source>
        <dbReference type="Proteomes" id="UP000738359"/>
    </source>
</evidence>
<feature type="compositionally biased region" description="Basic and acidic residues" evidence="1">
    <location>
        <begin position="266"/>
        <end position="293"/>
    </location>
</feature>
<evidence type="ECO:0000313" key="3">
    <source>
        <dbReference type="EMBL" id="KAF9943897.1"/>
    </source>
</evidence>
<feature type="non-terminal residue" evidence="3">
    <location>
        <position position="1"/>
    </location>
</feature>
<organism evidence="3 4">
    <name type="scientific">Mortierella alpina</name>
    <name type="common">Oleaginous fungus</name>
    <name type="synonym">Mortierella renispora</name>
    <dbReference type="NCBI Taxonomy" id="64518"/>
    <lineage>
        <taxon>Eukaryota</taxon>
        <taxon>Fungi</taxon>
        <taxon>Fungi incertae sedis</taxon>
        <taxon>Mucoromycota</taxon>
        <taxon>Mortierellomycotina</taxon>
        <taxon>Mortierellomycetes</taxon>
        <taxon>Mortierellales</taxon>
        <taxon>Mortierellaceae</taxon>
        <taxon>Mortierella</taxon>
    </lineage>
</organism>
<comment type="caution">
    <text evidence="3">The sequence shown here is derived from an EMBL/GenBank/DDBJ whole genome shotgun (WGS) entry which is preliminary data.</text>
</comment>
<dbReference type="SUPFAM" id="SSF56219">
    <property type="entry name" value="DNase I-like"/>
    <property type="match status" value="1"/>
</dbReference>
<gene>
    <name evidence="3" type="ORF">BGZ70_005303</name>
</gene>
<dbReference type="Gene3D" id="3.60.10.10">
    <property type="entry name" value="Endonuclease/exonuclease/phosphatase"/>
    <property type="match status" value="1"/>
</dbReference>
<evidence type="ECO:0000259" key="2">
    <source>
        <dbReference type="Pfam" id="PF03372"/>
    </source>
</evidence>
<dbReference type="OrthoDB" id="428734at2759"/>
<accession>A0A9P6IPT4</accession>
<dbReference type="PANTHER" id="PTHR12121:SF36">
    <property type="entry name" value="ENDONUCLEASE_EXONUCLEASE_PHOSPHATASE DOMAIN-CONTAINING PROTEIN"/>
    <property type="match status" value="1"/>
</dbReference>
<feature type="domain" description="Endonuclease/exonuclease/phosphatase" evidence="2">
    <location>
        <begin position="26"/>
        <end position="225"/>
    </location>
</feature>
<name>A0A9P6IPT4_MORAP</name>
<dbReference type="InterPro" id="IPR050410">
    <property type="entry name" value="CCR4/nocturin_mRNA_transcr"/>
</dbReference>
<proteinExistence type="predicted"/>
<dbReference type="Pfam" id="PF03372">
    <property type="entry name" value="Exo_endo_phos"/>
    <property type="match status" value="1"/>
</dbReference>
<dbReference type="GO" id="GO:0000175">
    <property type="term" value="F:3'-5'-RNA exonuclease activity"/>
    <property type="evidence" value="ECO:0007669"/>
    <property type="project" value="TreeGrafter"/>
</dbReference>
<evidence type="ECO:0000256" key="1">
    <source>
        <dbReference type="SAM" id="MobiDB-lite"/>
    </source>
</evidence>
<dbReference type="InterPro" id="IPR005135">
    <property type="entry name" value="Endo/exonuclease/phosphatase"/>
</dbReference>
<dbReference type="EMBL" id="JAAAHY010002805">
    <property type="protein sequence ID" value="KAF9943897.1"/>
    <property type="molecule type" value="Genomic_DNA"/>
</dbReference>
<reference evidence="3" key="1">
    <citation type="journal article" date="2020" name="Fungal Divers.">
        <title>Resolving the Mortierellaceae phylogeny through synthesis of multi-gene phylogenetics and phylogenomics.</title>
        <authorList>
            <person name="Vandepol N."/>
            <person name="Liber J."/>
            <person name="Desiro A."/>
            <person name="Na H."/>
            <person name="Kennedy M."/>
            <person name="Barry K."/>
            <person name="Grigoriev I.V."/>
            <person name="Miller A.N."/>
            <person name="O'Donnell K."/>
            <person name="Stajich J.E."/>
            <person name="Bonito G."/>
        </authorList>
    </citation>
    <scope>NUCLEOTIDE SEQUENCE</scope>
    <source>
        <strain evidence="3">CK1249</strain>
    </source>
</reference>
<dbReference type="InterPro" id="IPR036691">
    <property type="entry name" value="Endo/exonu/phosph_ase_sf"/>
</dbReference>
<dbReference type="PANTHER" id="PTHR12121">
    <property type="entry name" value="CARBON CATABOLITE REPRESSOR PROTEIN 4"/>
    <property type="match status" value="1"/>
</dbReference>
<dbReference type="AlphaFoldDB" id="A0A9P6IPT4"/>
<keyword evidence="4" id="KW-1185">Reference proteome</keyword>
<feature type="region of interest" description="Disordered" evidence="1">
    <location>
        <begin position="258"/>
        <end position="293"/>
    </location>
</feature>
<protein>
    <recommendedName>
        <fullName evidence="2">Endonuclease/exonuclease/phosphatase domain-containing protein</fullName>
    </recommendedName>
</protein>